<dbReference type="Proteomes" id="UP000001542">
    <property type="component" value="Unassembled WGS sequence"/>
</dbReference>
<dbReference type="VEuPathDB" id="TrichDB:TVAGG3_0982180"/>
<dbReference type="KEGG" id="tva:4766796"/>
<dbReference type="VEuPathDB" id="TrichDB:TVAG_051220"/>
<reference evidence="1" key="2">
    <citation type="journal article" date="2007" name="Science">
        <title>Draft genome sequence of the sexually transmitted pathogen Trichomonas vaginalis.</title>
        <authorList>
            <person name="Carlton J.M."/>
            <person name="Hirt R.P."/>
            <person name="Silva J.C."/>
            <person name="Delcher A.L."/>
            <person name="Schatz M."/>
            <person name="Zhao Q."/>
            <person name="Wortman J.R."/>
            <person name="Bidwell S.L."/>
            <person name="Alsmark U.C.M."/>
            <person name="Besteiro S."/>
            <person name="Sicheritz-Ponten T."/>
            <person name="Noel C.J."/>
            <person name="Dacks J.B."/>
            <person name="Foster P.G."/>
            <person name="Simillion C."/>
            <person name="Van de Peer Y."/>
            <person name="Miranda-Saavedra D."/>
            <person name="Barton G.J."/>
            <person name="Westrop G.D."/>
            <person name="Mueller S."/>
            <person name="Dessi D."/>
            <person name="Fiori P.L."/>
            <person name="Ren Q."/>
            <person name="Paulsen I."/>
            <person name="Zhang H."/>
            <person name="Bastida-Corcuera F.D."/>
            <person name="Simoes-Barbosa A."/>
            <person name="Brown M.T."/>
            <person name="Hayes R.D."/>
            <person name="Mukherjee M."/>
            <person name="Okumura C.Y."/>
            <person name="Schneider R."/>
            <person name="Smith A.J."/>
            <person name="Vanacova S."/>
            <person name="Villalvazo M."/>
            <person name="Haas B.J."/>
            <person name="Pertea M."/>
            <person name="Feldblyum T.V."/>
            <person name="Utterback T.R."/>
            <person name="Shu C.L."/>
            <person name="Osoegawa K."/>
            <person name="de Jong P.J."/>
            <person name="Hrdy I."/>
            <person name="Horvathova L."/>
            <person name="Zubacova Z."/>
            <person name="Dolezal P."/>
            <person name="Malik S.B."/>
            <person name="Logsdon J.M. Jr."/>
            <person name="Henze K."/>
            <person name="Gupta A."/>
            <person name="Wang C.C."/>
            <person name="Dunne R.L."/>
            <person name="Upcroft J.A."/>
            <person name="Upcroft P."/>
            <person name="White O."/>
            <person name="Salzberg S.L."/>
            <person name="Tang P."/>
            <person name="Chiu C.-H."/>
            <person name="Lee Y.-S."/>
            <person name="Embley T.M."/>
            <person name="Coombs G.H."/>
            <person name="Mottram J.C."/>
            <person name="Tachezy J."/>
            <person name="Fraser-Liggett C.M."/>
            <person name="Johnson P.J."/>
        </authorList>
    </citation>
    <scope>NUCLEOTIDE SEQUENCE [LARGE SCALE GENOMIC DNA]</scope>
    <source>
        <strain evidence="1">G3</strain>
    </source>
</reference>
<dbReference type="RefSeq" id="XP_001321110.1">
    <property type="nucleotide sequence ID" value="XM_001321075.1"/>
</dbReference>
<proteinExistence type="predicted"/>
<evidence type="ECO:0008006" key="3">
    <source>
        <dbReference type="Google" id="ProtNLM"/>
    </source>
</evidence>
<dbReference type="AlphaFoldDB" id="A2EET1"/>
<evidence type="ECO:0000313" key="1">
    <source>
        <dbReference type="EMBL" id="EAY08887.1"/>
    </source>
</evidence>
<protein>
    <recommendedName>
        <fullName evidence="3">Right handed beta helix domain-containing protein</fullName>
    </recommendedName>
</protein>
<accession>A2EET1</accession>
<reference evidence="1" key="1">
    <citation type="submission" date="2006-10" db="EMBL/GenBank/DDBJ databases">
        <authorList>
            <person name="Amadeo P."/>
            <person name="Zhao Q."/>
            <person name="Wortman J."/>
            <person name="Fraser-Liggett C."/>
            <person name="Carlton J."/>
        </authorList>
    </citation>
    <scope>NUCLEOTIDE SEQUENCE</scope>
    <source>
        <strain evidence="1">G3</strain>
    </source>
</reference>
<dbReference type="InParanoid" id="A2EET1"/>
<gene>
    <name evidence="1" type="ORF">TVAG_051220</name>
</gene>
<dbReference type="EMBL" id="DS113369">
    <property type="protein sequence ID" value="EAY08887.1"/>
    <property type="molecule type" value="Genomic_DNA"/>
</dbReference>
<organism evidence="1 2">
    <name type="scientific">Trichomonas vaginalis (strain ATCC PRA-98 / G3)</name>
    <dbReference type="NCBI Taxonomy" id="412133"/>
    <lineage>
        <taxon>Eukaryota</taxon>
        <taxon>Metamonada</taxon>
        <taxon>Parabasalia</taxon>
        <taxon>Trichomonadida</taxon>
        <taxon>Trichomonadidae</taxon>
        <taxon>Trichomonas</taxon>
    </lineage>
</organism>
<keyword evidence="2" id="KW-1185">Reference proteome</keyword>
<evidence type="ECO:0000313" key="2">
    <source>
        <dbReference type="Proteomes" id="UP000001542"/>
    </source>
</evidence>
<sequence>MNPILFTTVAFDPWNKFYGNEEKTIYKEPSFLYVDKKNQKYFVTCTNFKNLSPNGTIRFSQVDADTKLLVYMCTFFSCIASDQYGAAIYLFNDGSVVQIMNYITQCQVKGSYYGHHCYVSPSDTASSNNFIKCTSIAQCGQYNQGQNTLNLEDGAIIIKGVNISKINAISGAALSINSPDTNPKIRFCNFADNTNSDGYLIRTQRNRETYILKTNIINNNCQGNVVIQEINGVINVDKCAVINNQKQYNFQVIDDGSIIVSNSYHDGIYGASDNGGNLETTMTQQINTSFCLDYKTIDNSIRETHVIHPRKTILRRR</sequence>
<name>A2EET1_TRIV3</name>